<evidence type="ECO:0000256" key="4">
    <source>
        <dbReference type="ARBA" id="ARBA00023224"/>
    </source>
</evidence>
<feature type="transmembrane region" description="Helical" evidence="8">
    <location>
        <begin position="195"/>
        <end position="218"/>
    </location>
</feature>
<comment type="caution">
    <text evidence="11">The sequence shown here is derived from an EMBL/GenBank/DDBJ whole genome shotgun (WGS) entry which is preliminary data.</text>
</comment>
<evidence type="ECO:0000313" key="12">
    <source>
        <dbReference type="Proteomes" id="UP000294650"/>
    </source>
</evidence>
<evidence type="ECO:0000256" key="3">
    <source>
        <dbReference type="ARBA" id="ARBA00023136"/>
    </source>
</evidence>
<dbReference type="InterPro" id="IPR004089">
    <property type="entry name" value="MCPsignal_dom"/>
</dbReference>
<evidence type="ECO:0000256" key="1">
    <source>
        <dbReference type="ARBA" id="ARBA00004236"/>
    </source>
</evidence>
<dbReference type="EMBL" id="SMAN01000001">
    <property type="protein sequence ID" value="TCT26986.1"/>
    <property type="molecule type" value="Genomic_DNA"/>
</dbReference>
<keyword evidence="3 8" id="KW-0472">Membrane</keyword>
<evidence type="ECO:0000259" key="10">
    <source>
        <dbReference type="PROSITE" id="PS50885"/>
    </source>
</evidence>
<dbReference type="PANTHER" id="PTHR32089:SF112">
    <property type="entry name" value="LYSOZYME-LIKE PROTEIN-RELATED"/>
    <property type="match status" value="1"/>
</dbReference>
<comment type="subcellular location">
    <subcellularLocation>
        <location evidence="1">Cell membrane</location>
    </subcellularLocation>
</comment>
<keyword evidence="7" id="KW-0175">Coiled coil</keyword>
<keyword evidence="8" id="KW-1133">Transmembrane helix</keyword>
<reference evidence="11 12" key="1">
    <citation type="submission" date="2019-03" db="EMBL/GenBank/DDBJ databases">
        <title>Genomic Encyclopedia of Type Strains, Phase IV (KMG-IV): sequencing the most valuable type-strain genomes for metagenomic binning, comparative biology and taxonomic classification.</title>
        <authorList>
            <person name="Goeker M."/>
        </authorList>
    </citation>
    <scope>NUCLEOTIDE SEQUENCE [LARGE SCALE GENOMIC DNA]</scope>
    <source>
        <strain evidence="11 12">DSM 25894</strain>
    </source>
</reference>
<dbReference type="PRINTS" id="PR00260">
    <property type="entry name" value="CHEMTRNSDUCR"/>
</dbReference>
<dbReference type="PROSITE" id="PS50111">
    <property type="entry name" value="CHEMOTAXIS_TRANSDUC_2"/>
    <property type="match status" value="1"/>
</dbReference>
<feature type="transmembrane region" description="Helical" evidence="8">
    <location>
        <begin position="33"/>
        <end position="55"/>
    </location>
</feature>
<name>A0A4R3NDI0_9BACI</name>
<feature type="coiled-coil region" evidence="7">
    <location>
        <begin position="502"/>
        <end position="557"/>
    </location>
</feature>
<dbReference type="GO" id="GO:0004888">
    <property type="term" value="F:transmembrane signaling receptor activity"/>
    <property type="evidence" value="ECO:0007669"/>
    <property type="project" value="InterPro"/>
</dbReference>
<evidence type="ECO:0000256" key="6">
    <source>
        <dbReference type="PROSITE-ProRule" id="PRU00284"/>
    </source>
</evidence>
<feature type="domain" description="HAMP" evidence="10">
    <location>
        <begin position="219"/>
        <end position="272"/>
    </location>
</feature>
<dbReference type="Proteomes" id="UP000294650">
    <property type="component" value="Unassembled WGS sequence"/>
</dbReference>
<dbReference type="InterPro" id="IPR004090">
    <property type="entry name" value="Chemotax_Me-accpt_rcpt"/>
</dbReference>
<dbReference type="Pfam" id="PF00015">
    <property type="entry name" value="MCPsignal"/>
    <property type="match status" value="1"/>
</dbReference>
<dbReference type="GO" id="GO:0006935">
    <property type="term" value="P:chemotaxis"/>
    <property type="evidence" value="ECO:0007669"/>
    <property type="project" value="InterPro"/>
</dbReference>
<dbReference type="PANTHER" id="PTHR32089">
    <property type="entry name" value="METHYL-ACCEPTING CHEMOTAXIS PROTEIN MCPB"/>
    <property type="match status" value="1"/>
</dbReference>
<protein>
    <submittedName>
        <fullName evidence="11">Methyl-accepting chemotaxis protein</fullName>
    </submittedName>
</protein>
<proteinExistence type="inferred from homology"/>
<keyword evidence="2" id="KW-1003">Cell membrane</keyword>
<sequence>MKINIGQEKDFHPLRHFFRLSPFKLWPSLSMKWRLLSITVFLLVCAIAGVGIISYDKAKDTQLTLVENRLNREIGVMQDLAQKMKFAYIGDDQLFQKEFYKGIEQQKNALLLDELSPKIFIVREDEVEIFTDHQFDSVSVDPGLKEEILAEETRSFIHQYNGQPWLFSSGYIAELQGYYVIAIPQGDYIQTARELALFSIMVGATSLMIIVVSISLIVSKLTKPLTDLQSEMRKARKGNFSEVNPIHSHIPEIRSLNNSFHNLISQIQMLFQNIEGAIRRLTGTSNQLSFSSEELNEKQVKMKQDLLRVMDHAAESKGTLNQYGDMVESISRLIYLLNDVFYDIKQRQLRMYESAEKGNQEIALILSALEQFYGGMEEMGEKMGKFMEQTYHISESRKLIQDISEQTKLLALNASIEAARAGENGKGFSVVAEQIRKLADRSHKAADDIHNKLNDTIQIGNYFSDQFEKFSRDLHKQFKTVHHSREIFDELKQYIKDLNIYAEKSEKEMKRSEAVVPELKEAFQIFSQVTEATAQSVNQLVESVHEQNEKLQETEEIRIELTALAQSLESLISKTYTGDR</sequence>
<organism evidence="11 12">
    <name type="scientific">Melghiribacillus thermohalophilus</name>
    <dbReference type="NCBI Taxonomy" id="1324956"/>
    <lineage>
        <taxon>Bacteria</taxon>
        <taxon>Bacillati</taxon>
        <taxon>Bacillota</taxon>
        <taxon>Bacilli</taxon>
        <taxon>Bacillales</taxon>
        <taxon>Bacillaceae</taxon>
        <taxon>Melghiribacillus</taxon>
    </lineage>
</organism>
<dbReference type="GO" id="GO:0005886">
    <property type="term" value="C:plasma membrane"/>
    <property type="evidence" value="ECO:0007669"/>
    <property type="project" value="UniProtKB-SubCell"/>
</dbReference>
<dbReference type="SUPFAM" id="SSF58104">
    <property type="entry name" value="Methyl-accepting chemotaxis protein (MCP) signaling domain"/>
    <property type="match status" value="1"/>
</dbReference>
<evidence type="ECO:0000256" key="7">
    <source>
        <dbReference type="SAM" id="Coils"/>
    </source>
</evidence>
<keyword evidence="4 6" id="KW-0807">Transducer</keyword>
<dbReference type="GO" id="GO:0007165">
    <property type="term" value="P:signal transduction"/>
    <property type="evidence" value="ECO:0007669"/>
    <property type="project" value="UniProtKB-KW"/>
</dbReference>
<dbReference type="AlphaFoldDB" id="A0A4R3NDI0"/>
<feature type="domain" description="Methyl-accepting transducer" evidence="9">
    <location>
        <begin position="291"/>
        <end position="541"/>
    </location>
</feature>
<gene>
    <name evidence="11" type="ORF">EDD68_101352</name>
</gene>
<dbReference type="InterPro" id="IPR003660">
    <property type="entry name" value="HAMP_dom"/>
</dbReference>
<evidence type="ECO:0000256" key="2">
    <source>
        <dbReference type="ARBA" id="ARBA00022475"/>
    </source>
</evidence>
<comment type="similarity">
    <text evidence="5">Belongs to the methyl-accepting chemotaxis (MCP) protein family.</text>
</comment>
<keyword evidence="12" id="KW-1185">Reference proteome</keyword>
<keyword evidence="8" id="KW-0812">Transmembrane</keyword>
<dbReference type="PROSITE" id="PS50885">
    <property type="entry name" value="HAMP"/>
    <property type="match status" value="1"/>
</dbReference>
<accession>A0A4R3NDI0</accession>
<evidence type="ECO:0000256" key="8">
    <source>
        <dbReference type="SAM" id="Phobius"/>
    </source>
</evidence>
<dbReference type="Gene3D" id="1.10.287.950">
    <property type="entry name" value="Methyl-accepting chemotaxis protein"/>
    <property type="match status" value="1"/>
</dbReference>
<evidence type="ECO:0000259" key="9">
    <source>
        <dbReference type="PROSITE" id="PS50111"/>
    </source>
</evidence>
<dbReference type="RefSeq" id="WP_165902021.1">
    <property type="nucleotide sequence ID" value="NZ_SMAN01000001.1"/>
</dbReference>
<dbReference type="SMART" id="SM00283">
    <property type="entry name" value="MA"/>
    <property type="match status" value="1"/>
</dbReference>
<evidence type="ECO:0000256" key="5">
    <source>
        <dbReference type="ARBA" id="ARBA00029447"/>
    </source>
</evidence>
<evidence type="ECO:0000313" key="11">
    <source>
        <dbReference type="EMBL" id="TCT26986.1"/>
    </source>
</evidence>